<dbReference type="EnsemblPlants" id="ONIVA03G42790.1">
    <property type="protein sequence ID" value="ONIVA03G42790.1"/>
    <property type="gene ID" value="ONIVA03G42790"/>
</dbReference>
<evidence type="ECO:0000256" key="1">
    <source>
        <dbReference type="ARBA" id="ARBA00022741"/>
    </source>
</evidence>
<evidence type="ECO:0000256" key="3">
    <source>
        <dbReference type="ARBA" id="ARBA00022806"/>
    </source>
</evidence>
<dbReference type="InterPro" id="IPR041679">
    <property type="entry name" value="DNA2/NAM7-like_C"/>
</dbReference>
<evidence type="ECO:0000256" key="5">
    <source>
        <dbReference type="SAM" id="MobiDB-lite"/>
    </source>
</evidence>
<dbReference type="GO" id="GO:0005524">
    <property type="term" value="F:ATP binding"/>
    <property type="evidence" value="ECO:0007669"/>
    <property type="project" value="UniProtKB-KW"/>
</dbReference>
<name>A0A0E0GWE6_ORYNI</name>
<dbReference type="Pfam" id="PF13087">
    <property type="entry name" value="AAA_12"/>
    <property type="match status" value="1"/>
</dbReference>
<feature type="compositionally biased region" description="Basic and acidic residues" evidence="5">
    <location>
        <begin position="657"/>
        <end position="668"/>
    </location>
</feature>
<dbReference type="InterPro" id="IPR027417">
    <property type="entry name" value="P-loop_NTPase"/>
</dbReference>
<dbReference type="PANTHER" id="PTHR10887">
    <property type="entry name" value="DNA2/NAM7 HELICASE FAMILY"/>
    <property type="match status" value="1"/>
</dbReference>
<keyword evidence="1" id="KW-0547">Nucleotide-binding</keyword>
<dbReference type="CDD" id="cd18808">
    <property type="entry name" value="SF1_C_Upf1"/>
    <property type="match status" value="1"/>
</dbReference>
<dbReference type="InterPro" id="IPR045055">
    <property type="entry name" value="DNA2/NAM7-like"/>
</dbReference>
<reference evidence="7" key="1">
    <citation type="submission" date="2015-04" db="UniProtKB">
        <authorList>
            <consortium name="EnsemblPlants"/>
        </authorList>
    </citation>
    <scope>IDENTIFICATION</scope>
    <source>
        <strain evidence="7">SL10</strain>
    </source>
</reference>
<dbReference type="eggNOG" id="KOG1801">
    <property type="taxonomic scope" value="Eukaryota"/>
</dbReference>
<feature type="domain" description="DNA2/NAM7 helicase-like C-terminal" evidence="6">
    <location>
        <begin position="36"/>
        <end position="227"/>
    </location>
</feature>
<dbReference type="HOGENOM" id="CLU_402481_0_0_1"/>
<dbReference type="Gene3D" id="3.40.50.300">
    <property type="entry name" value="P-loop containing nucleotide triphosphate hydrolases"/>
    <property type="match status" value="2"/>
</dbReference>
<protein>
    <recommendedName>
        <fullName evidence="6">DNA2/NAM7 helicase-like C-terminal domain-containing protein</fullName>
    </recommendedName>
</protein>
<keyword evidence="8" id="KW-1185">Reference proteome</keyword>
<accession>A0A0E0GWE6</accession>
<dbReference type="STRING" id="4536.A0A0E0GWE6"/>
<dbReference type="SUPFAM" id="SSF52540">
    <property type="entry name" value="P-loop containing nucleoside triphosphate hydrolases"/>
    <property type="match status" value="1"/>
</dbReference>
<sequence length="684" mass="78177">MIPLTTSGIKNVVLIGDDKQLQSLVKSPTAKEEKFGRSFFERLYELGFPKHTLNIQYRMHPSISKFPNERFYDRILIDGPNVKDYNNTYLDGHMYGPYSFIHIEDGFEENINQGSRNIVEAVVAANIVGRLSKACTKQKKKTSVGIISPYAAQVNLLEQKVQRYENHCFLSVKVCTVDSCQGGEKDIIILSTVRHNHDGNVGFLYCDKRTNVALTRAKNCLWILGHEPTLRNNNSTWSYLVKDAAGRDCLFNARDDNFLARTMDEFRGMQNSQVTDNVLRQNNECHCAPNAQLPGDNCAIRPDEAQVVEPAHAEQVEGAAEKTWQVNSRKRDQPAGQFARGEQLTDEEVVESAHVEQVHLSQFSPSPSRKRACLSQFASGAQLTDEVAALDEDPPVIVRLEGLSQLAEAVARTPVLDEGVNLYEQARSARDERFWSCVHMDLYNNIFNNKKCTDHKWINWTRTRRHPAMQHIEEACRDVGLHGLMAIKQDWHVETIKQFYSTFYVDPSRTSLTWMTGTNKKITVSKKFCQKVLHVPSEHTDKILDSLTETQKEWLTSRTNNEYLKLVNLIIRMTIDPKIGDGGKIYGLSAVLAYHILSRKRFDIIDMMFKQMEKNFRHSKKTMIYAPYIMLLINHAFEDKFVPESGGKEYSKHKKHNMELKLPKEPKGPRASKSKVIRVPLMNP</sequence>
<evidence type="ECO:0000313" key="7">
    <source>
        <dbReference type="EnsemblPlants" id="ONIVA03G42790.1"/>
    </source>
</evidence>
<dbReference type="GO" id="GO:0005694">
    <property type="term" value="C:chromosome"/>
    <property type="evidence" value="ECO:0007669"/>
    <property type="project" value="UniProtKB-ARBA"/>
</dbReference>
<keyword evidence="3" id="KW-0347">Helicase</keyword>
<dbReference type="OMA" id="NECHCAP"/>
<feature type="region of interest" description="Disordered" evidence="5">
    <location>
        <begin position="648"/>
        <end position="684"/>
    </location>
</feature>
<dbReference type="InterPro" id="IPR047187">
    <property type="entry name" value="SF1_C_Upf1"/>
</dbReference>
<dbReference type="PANTHER" id="PTHR10887:SF520">
    <property type="entry name" value="P-LOOP CONTAINING NUCLEOSIDE TRIPHOSPHATE HYDROLASE SUPERFAMILY PROTEIN"/>
    <property type="match status" value="1"/>
</dbReference>
<evidence type="ECO:0000256" key="4">
    <source>
        <dbReference type="ARBA" id="ARBA00022840"/>
    </source>
</evidence>
<keyword evidence="4" id="KW-0067">ATP-binding</keyword>
<reference evidence="7" key="2">
    <citation type="submission" date="2018-04" db="EMBL/GenBank/DDBJ databases">
        <title>OnivRS2 (Oryza nivara Reference Sequence Version 2).</title>
        <authorList>
            <person name="Zhang J."/>
            <person name="Kudrna D."/>
            <person name="Lee S."/>
            <person name="Talag J."/>
            <person name="Rajasekar S."/>
            <person name="Welchert J."/>
            <person name="Hsing Y.-I."/>
            <person name="Wing R.A."/>
        </authorList>
    </citation>
    <scope>NUCLEOTIDE SEQUENCE [LARGE SCALE GENOMIC DNA]</scope>
    <source>
        <strain evidence="7">SL10</strain>
    </source>
</reference>
<dbReference type="FunFam" id="3.40.50.300:FF:000326">
    <property type="entry name" value="P-loop containing nucleoside triphosphate hydrolase"/>
    <property type="match status" value="1"/>
</dbReference>
<dbReference type="AlphaFoldDB" id="A0A0E0GWE6"/>
<dbReference type="GO" id="GO:0016787">
    <property type="term" value="F:hydrolase activity"/>
    <property type="evidence" value="ECO:0007669"/>
    <property type="project" value="UniProtKB-KW"/>
</dbReference>
<dbReference type="Gramene" id="ONIVA03G42790.1">
    <property type="protein sequence ID" value="ONIVA03G42790.1"/>
    <property type="gene ID" value="ONIVA03G42790"/>
</dbReference>
<dbReference type="GO" id="GO:0004386">
    <property type="term" value="F:helicase activity"/>
    <property type="evidence" value="ECO:0007669"/>
    <property type="project" value="UniProtKB-KW"/>
</dbReference>
<keyword evidence="2" id="KW-0378">Hydrolase</keyword>
<evidence type="ECO:0000256" key="2">
    <source>
        <dbReference type="ARBA" id="ARBA00022801"/>
    </source>
</evidence>
<organism evidence="7">
    <name type="scientific">Oryza nivara</name>
    <name type="common">Indian wild rice</name>
    <name type="synonym">Oryza sativa f. spontanea</name>
    <dbReference type="NCBI Taxonomy" id="4536"/>
    <lineage>
        <taxon>Eukaryota</taxon>
        <taxon>Viridiplantae</taxon>
        <taxon>Streptophyta</taxon>
        <taxon>Embryophyta</taxon>
        <taxon>Tracheophyta</taxon>
        <taxon>Spermatophyta</taxon>
        <taxon>Magnoliopsida</taxon>
        <taxon>Liliopsida</taxon>
        <taxon>Poales</taxon>
        <taxon>Poaceae</taxon>
        <taxon>BOP clade</taxon>
        <taxon>Oryzoideae</taxon>
        <taxon>Oryzeae</taxon>
        <taxon>Oryzinae</taxon>
        <taxon>Oryza</taxon>
    </lineage>
</organism>
<proteinExistence type="predicted"/>
<evidence type="ECO:0000259" key="6">
    <source>
        <dbReference type="Pfam" id="PF13087"/>
    </source>
</evidence>
<dbReference type="Proteomes" id="UP000006591">
    <property type="component" value="Chromosome 3"/>
</dbReference>
<evidence type="ECO:0000313" key="8">
    <source>
        <dbReference type="Proteomes" id="UP000006591"/>
    </source>
</evidence>